<evidence type="ECO:0000313" key="6">
    <source>
        <dbReference type="Proteomes" id="UP000827721"/>
    </source>
</evidence>
<evidence type="ECO:0000313" key="5">
    <source>
        <dbReference type="EMBL" id="KAH7574117.1"/>
    </source>
</evidence>
<feature type="repeat" description="WD" evidence="3">
    <location>
        <begin position="393"/>
        <end position="421"/>
    </location>
</feature>
<dbReference type="SMART" id="SM00320">
    <property type="entry name" value="WD40"/>
    <property type="match status" value="4"/>
</dbReference>
<protein>
    <recommendedName>
        <fullName evidence="4">CTLH domain-containing protein</fullName>
    </recommendedName>
</protein>
<dbReference type="InterPro" id="IPR001680">
    <property type="entry name" value="WD40_rpt"/>
</dbReference>
<reference evidence="5 6" key="1">
    <citation type="submission" date="2021-02" db="EMBL/GenBank/DDBJ databases">
        <title>Plant Genome Project.</title>
        <authorList>
            <person name="Zhang R.-G."/>
        </authorList>
    </citation>
    <scope>NUCLEOTIDE SEQUENCE [LARGE SCALE GENOMIC DNA]</scope>
    <source>
        <tissue evidence="5">Leaves</tissue>
    </source>
</reference>
<dbReference type="EMBL" id="JAFEMO010000003">
    <property type="protein sequence ID" value="KAH7574117.1"/>
    <property type="molecule type" value="Genomic_DNA"/>
</dbReference>
<evidence type="ECO:0000259" key="4">
    <source>
        <dbReference type="PROSITE" id="PS50897"/>
    </source>
</evidence>
<dbReference type="InterPro" id="IPR006595">
    <property type="entry name" value="CTLH_C"/>
</dbReference>
<keyword evidence="6" id="KW-1185">Reference proteome</keyword>
<evidence type="ECO:0000256" key="1">
    <source>
        <dbReference type="ARBA" id="ARBA00022574"/>
    </source>
</evidence>
<dbReference type="Pfam" id="PF00560">
    <property type="entry name" value="LRR_1"/>
    <property type="match status" value="2"/>
</dbReference>
<dbReference type="InterPro" id="IPR027728">
    <property type="entry name" value="Topless_fam"/>
</dbReference>
<dbReference type="Gene3D" id="2.60.120.430">
    <property type="entry name" value="Galactose-binding lectin"/>
    <property type="match status" value="1"/>
</dbReference>
<dbReference type="PROSITE" id="PS50082">
    <property type="entry name" value="WD_REPEATS_2"/>
    <property type="match status" value="1"/>
</dbReference>
<organism evidence="5 6">
    <name type="scientific">Xanthoceras sorbifolium</name>
    <dbReference type="NCBI Taxonomy" id="99658"/>
    <lineage>
        <taxon>Eukaryota</taxon>
        <taxon>Viridiplantae</taxon>
        <taxon>Streptophyta</taxon>
        <taxon>Embryophyta</taxon>
        <taxon>Tracheophyta</taxon>
        <taxon>Spermatophyta</taxon>
        <taxon>Magnoliopsida</taxon>
        <taxon>eudicotyledons</taxon>
        <taxon>Gunneridae</taxon>
        <taxon>Pentapetalae</taxon>
        <taxon>rosids</taxon>
        <taxon>malvids</taxon>
        <taxon>Sapindales</taxon>
        <taxon>Sapindaceae</taxon>
        <taxon>Xanthoceroideae</taxon>
        <taxon>Xanthoceras</taxon>
    </lineage>
</organism>
<dbReference type="InterPro" id="IPR001611">
    <property type="entry name" value="Leu-rich_rpt"/>
</dbReference>
<dbReference type="InterPro" id="IPR006594">
    <property type="entry name" value="LisH"/>
</dbReference>
<dbReference type="InterPro" id="IPR021720">
    <property type="entry name" value="Malectin_dom"/>
</dbReference>
<dbReference type="SUPFAM" id="SSF50978">
    <property type="entry name" value="WD40 repeat-like"/>
    <property type="match status" value="1"/>
</dbReference>
<evidence type="ECO:0000256" key="3">
    <source>
        <dbReference type="PROSITE-ProRule" id="PRU00221"/>
    </source>
</evidence>
<dbReference type="Gene3D" id="2.130.10.10">
    <property type="entry name" value="YVTN repeat-like/Quinoprotein amine dehydrogenase"/>
    <property type="match status" value="2"/>
</dbReference>
<dbReference type="InterPro" id="IPR015943">
    <property type="entry name" value="WD40/YVTN_repeat-like_dom_sf"/>
</dbReference>
<comment type="caution">
    <text evidence="5">The sequence shown here is derived from an EMBL/GenBank/DDBJ whole genome shotgun (WGS) entry which is preliminary data.</text>
</comment>
<dbReference type="Gene3D" id="3.80.10.10">
    <property type="entry name" value="Ribonuclease Inhibitor"/>
    <property type="match status" value="2"/>
</dbReference>
<dbReference type="PROSITE" id="PS50897">
    <property type="entry name" value="CTLH"/>
    <property type="match status" value="1"/>
</dbReference>
<dbReference type="Pfam" id="PF13855">
    <property type="entry name" value="LRR_8"/>
    <property type="match status" value="1"/>
</dbReference>
<dbReference type="Pfam" id="PF11721">
    <property type="entry name" value="Malectin"/>
    <property type="match status" value="1"/>
</dbReference>
<proteinExistence type="predicted"/>
<dbReference type="InterPro" id="IPR032675">
    <property type="entry name" value="LRR_dom_sf"/>
</dbReference>
<dbReference type="SMART" id="SM00668">
    <property type="entry name" value="CTLH"/>
    <property type="match status" value="1"/>
</dbReference>
<dbReference type="PANTHER" id="PTHR44083">
    <property type="entry name" value="TOPLESS-RELATED PROTEIN 1-RELATED"/>
    <property type="match status" value="1"/>
</dbReference>
<feature type="domain" description="CTLH" evidence="4">
    <location>
        <begin position="36"/>
        <end position="94"/>
    </location>
</feature>
<accession>A0ABQ8IBV7</accession>
<dbReference type="InterPro" id="IPR054080">
    <property type="entry name" value="TPR1-like_2nd"/>
</dbReference>
<sequence length="1153" mass="127977">MHMVYLQEELIYLILQFLDEEALKETLHKLEVETKVFFNLNYFGECMINGKWYTAEKYLSAFTKMDDNEYSMELFSEMQKQKSLEAVDRQKKCPSEYAERDHFCDAIKLLIEQNPILKDKIKFPSMDKSRLLTLIKQTMDWWVPYCVNVMPNGNNETISLKDIPTTPYLFHAPSFVNDSSQEGGLFSVPSGDGSNDSSCDTDINRSTESTSLADANDLVCMKPMENFVSWKLQQINEPSECCTLVLHDNSTGGRVMRLIYSDTGDSIVALAQNATHKLWTWQRNQQSLGKANANVQPHLYQPSSGKIMTNEIGADPENYIPCFALKGSYLFSGSGGKISVFDLETFETLAKFANPPPTATYFIFLPQDLFAIGCDDFSIIIHCPYTKKTKAKLKGHQNRITCLAFSHNLNVLVSSGADAQVICTYFCLVLGSFRPCQLCVWDANEWENICSKFLQSLHTGLVPETPVVIHIQFHPDQIHLLVVHERQIDVFEAPTLNQVMQLVLDNSDLPISCGTYSCDGKSIYVGCKSGCIKVFDSGALDLRCQINLTAYAQPTTSLGLYPFVMAAHPSQPNQIALGLTNVMEVLSFSLLLLWLLQLVSGQTVTEPAEVAALNKLIEYWNLGRKLNMTIDPCTRGAPWAPETANPHVSCDCTNNPCHITQLKIYALDILGEIPRELFELKKLTNLNLGQNVLNGTIPAEIGQLSEMQYLSFSSNNFFGPLPKELGNLATLQQLYIDSSGVSGPIPQEFANLKSLQIIWASDNLFTGKLPEYLGTFTELKDLRLQGTLLEGPIPSRFGALTKLEDLRIGDLSGGEESTLDFLENQTSLSILSLRNCQVTGQIPERLGRFANLELLDLSFNKLTGRIPTSFQDFPSLQYLYLGNNNLSGELPVNIISTNLIALDVSHNPVSGNLPPNFAKVGFSMNVIGTSINANSLADGKALGMLQCLQGNTKCSNKLPSSSFSIKCGGTKLTSASGIEFDDDFEKLEAASFYTSSDRQWAVTNTGNFISNPNGPRYIANTDSQIRGTLESELYKTARISPSSLKYYGLGLKNGKYSVDLHFAEIEMEDSQSWKGLGRRLFDVYIQGERVLQDFNILKEAGASKKALVKTFEANVTNTIIEIHFFWAGKGTCCIPFQGTYGPLVSAIHVSQGS</sequence>
<evidence type="ECO:0000256" key="2">
    <source>
        <dbReference type="ARBA" id="ARBA00022737"/>
    </source>
</evidence>
<dbReference type="PANTHER" id="PTHR44083:SF17">
    <property type="entry name" value="TRANSDUCIN FAMILY PROTEIN _ WD-40 REPEAT FAMILY PROTEIN"/>
    <property type="match status" value="1"/>
</dbReference>
<gene>
    <name evidence="5" type="ORF">JRO89_XS03G0254200</name>
</gene>
<dbReference type="SUPFAM" id="SSF52058">
    <property type="entry name" value="L domain-like"/>
    <property type="match status" value="1"/>
</dbReference>
<keyword evidence="2" id="KW-0677">Repeat</keyword>
<dbReference type="SMART" id="SM00667">
    <property type="entry name" value="LisH"/>
    <property type="match status" value="1"/>
</dbReference>
<dbReference type="InterPro" id="IPR036322">
    <property type="entry name" value="WD40_repeat_dom_sf"/>
</dbReference>
<dbReference type="PROSITE" id="PS50896">
    <property type="entry name" value="LISH"/>
    <property type="match status" value="1"/>
</dbReference>
<dbReference type="Pfam" id="PF00400">
    <property type="entry name" value="WD40"/>
    <property type="match status" value="1"/>
</dbReference>
<dbReference type="Pfam" id="PF21889">
    <property type="entry name" value="TPR1-like_2nd"/>
    <property type="match status" value="1"/>
</dbReference>
<keyword evidence="1 3" id="KW-0853">WD repeat</keyword>
<dbReference type="Proteomes" id="UP000827721">
    <property type="component" value="Unassembled WGS sequence"/>
</dbReference>
<dbReference type="SUPFAM" id="SSF82171">
    <property type="entry name" value="DPP6 N-terminal domain-like"/>
    <property type="match status" value="1"/>
</dbReference>
<name>A0ABQ8IBV7_9ROSI</name>